<evidence type="ECO:0000313" key="3">
    <source>
        <dbReference type="Proteomes" id="UP000807159"/>
    </source>
</evidence>
<evidence type="ECO:0000313" key="2">
    <source>
        <dbReference type="EMBL" id="KAH8509852.1"/>
    </source>
</evidence>
<protein>
    <submittedName>
        <fullName evidence="2">Uncharacterized protein</fullName>
    </submittedName>
</protein>
<keyword evidence="3" id="KW-1185">Reference proteome</keyword>
<gene>
    <name evidence="2" type="ORF">H0E87_007688</name>
</gene>
<sequence>MNKLLGVRLEGMAMVTGRLAWSVAVMLRVRKESMGRPGERRTRGGAVRGRIVNGRLGKGRGDVVWSASPLLREGLVGWETDDVVGLVWSGKEGSVGGKGEEEDEDGIDGGPGLYAGTKRGMWEAGWWIGGENKSKGECEVASFGGRVEETK</sequence>
<comment type="caution">
    <text evidence="2">The sequence shown here is derived from an EMBL/GenBank/DDBJ whole genome shotgun (WGS) entry which is preliminary data.</text>
</comment>
<accession>A0A8T2YXS3</accession>
<feature type="region of interest" description="Disordered" evidence="1">
    <location>
        <begin position="91"/>
        <end position="114"/>
    </location>
</feature>
<organism evidence="2 3">
    <name type="scientific">Populus deltoides</name>
    <name type="common">Eastern poplar</name>
    <name type="synonym">Eastern cottonwood</name>
    <dbReference type="NCBI Taxonomy" id="3696"/>
    <lineage>
        <taxon>Eukaryota</taxon>
        <taxon>Viridiplantae</taxon>
        <taxon>Streptophyta</taxon>
        <taxon>Embryophyta</taxon>
        <taxon>Tracheophyta</taxon>
        <taxon>Spermatophyta</taxon>
        <taxon>Magnoliopsida</taxon>
        <taxon>eudicotyledons</taxon>
        <taxon>Gunneridae</taxon>
        <taxon>Pentapetalae</taxon>
        <taxon>rosids</taxon>
        <taxon>fabids</taxon>
        <taxon>Malpighiales</taxon>
        <taxon>Salicaceae</taxon>
        <taxon>Saliceae</taxon>
        <taxon>Populus</taxon>
    </lineage>
</organism>
<proteinExistence type="predicted"/>
<dbReference type="EMBL" id="JACEGQ020000004">
    <property type="protein sequence ID" value="KAH8509852.1"/>
    <property type="molecule type" value="Genomic_DNA"/>
</dbReference>
<name>A0A8T2YXS3_POPDE</name>
<evidence type="ECO:0000256" key="1">
    <source>
        <dbReference type="SAM" id="MobiDB-lite"/>
    </source>
</evidence>
<dbReference type="AlphaFoldDB" id="A0A8T2YXS3"/>
<dbReference type="Proteomes" id="UP000807159">
    <property type="component" value="Chromosome 4"/>
</dbReference>
<reference evidence="2" key="1">
    <citation type="journal article" date="2021" name="J. Hered.">
        <title>Genome Assembly of Salicaceae Populus deltoides (Eastern Cottonwood) I-69 Based on Nanopore Sequencing and Hi-C Technologies.</title>
        <authorList>
            <person name="Bai S."/>
            <person name="Wu H."/>
            <person name="Zhang J."/>
            <person name="Pan Z."/>
            <person name="Zhao W."/>
            <person name="Li Z."/>
            <person name="Tong C."/>
        </authorList>
    </citation>
    <scope>NUCLEOTIDE SEQUENCE</scope>
    <source>
        <tissue evidence="2">Leaf</tissue>
    </source>
</reference>